<reference evidence="3" key="1">
    <citation type="submission" date="2021-05" db="EMBL/GenBank/DDBJ databases">
        <title>Genomic insights into ecological role and evolution of a novel Thermoplasmata order Candidatus Sysuiplasmatales.</title>
        <authorList>
            <person name="Yuan Y."/>
        </authorList>
    </citation>
    <scope>NUCLEOTIDE SEQUENCE</scope>
    <source>
        <strain evidence="3">TUT19-bin139</strain>
        <strain evidence="2">YP2-bin.285</strain>
    </source>
</reference>
<gene>
    <name evidence="2" type="ORF">J9259_00545</name>
    <name evidence="3" type="ORF">KIY12_02660</name>
</gene>
<dbReference type="InterPro" id="IPR036388">
    <property type="entry name" value="WH-like_DNA-bd_sf"/>
</dbReference>
<organism evidence="3 4">
    <name type="scientific">Candidatus Sysuiplasma superficiale</name>
    <dbReference type="NCBI Taxonomy" id="2823368"/>
    <lineage>
        <taxon>Archaea</taxon>
        <taxon>Methanobacteriati</taxon>
        <taxon>Thermoplasmatota</taxon>
        <taxon>Thermoplasmata</taxon>
        <taxon>Candidatus Sysuiplasmatales</taxon>
        <taxon>Candidatus Sysuiplasmataceae</taxon>
        <taxon>Candidatus Sysuiplasma</taxon>
    </lineage>
</organism>
<dbReference type="Gene3D" id="1.10.10.10">
    <property type="entry name" value="Winged helix-like DNA-binding domain superfamily/Winged helix DNA-binding domain"/>
    <property type="match status" value="1"/>
</dbReference>
<feature type="domain" description="ArnR1-like winged helix-turn-helix" evidence="1">
    <location>
        <begin position="54"/>
        <end position="132"/>
    </location>
</feature>
<proteinExistence type="predicted"/>
<dbReference type="Proteomes" id="UP000716004">
    <property type="component" value="Unassembled WGS sequence"/>
</dbReference>
<dbReference type="AlphaFoldDB" id="A0A8J8CFN8"/>
<dbReference type="SUPFAM" id="SSF46785">
    <property type="entry name" value="Winged helix' DNA-binding domain"/>
    <property type="match status" value="1"/>
</dbReference>
<comment type="caution">
    <text evidence="3">The sequence shown here is derived from an EMBL/GenBank/DDBJ whole genome shotgun (WGS) entry which is preliminary data.</text>
</comment>
<name>A0A8J8CFN8_9ARCH</name>
<evidence type="ECO:0000313" key="4">
    <source>
        <dbReference type="Proteomes" id="UP000750197"/>
    </source>
</evidence>
<protein>
    <recommendedName>
        <fullName evidence="1">ArnR1-like winged helix-turn-helix domain-containing protein</fullName>
    </recommendedName>
</protein>
<dbReference type="Pfam" id="PF14947">
    <property type="entry name" value="HTH_45"/>
    <property type="match status" value="1"/>
</dbReference>
<dbReference type="EMBL" id="JAHEAC010000013">
    <property type="protein sequence ID" value="MBX8643616.1"/>
    <property type="molecule type" value="Genomic_DNA"/>
</dbReference>
<evidence type="ECO:0000313" key="3">
    <source>
        <dbReference type="EMBL" id="MBX8643616.1"/>
    </source>
</evidence>
<evidence type="ECO:0000313" key="2">
    <source>
        <dbReference type="EMBL" id="MBX8631005.1"/>
    </source>
</evidence>
<dbReference type="InterPro" id="IPR036390">
    <property type="entry name" value="WH_DNA-bd_sf"/>
</dbReference>
<dbReference type="EMBL" id="JAGVSJ010000001">
    <property type="protein sequence ID" value="MBX8631005.1"/>
    <property type="molecule type" value="Genomic_DNA"/>
</dbReference>
<sequence length="140" mass="15923">MRCCCFRHGHLLRGTSTTLCSSCCHLSCSTWLLALAGKHLKNGGKFAVPESNYRTRARIFADILRAIADESDARPTHILYRANLSYERLLKYLSQLEAGGFVSRKNDGERVLYNITDKGRLFLSEFRRVEEFTTAFGLKL</sequence>
<evidence type="ECO:0000259" key="1">
    <source>
        <dbReference type="Pfam" id="PF14947"/>
    </source>
</evidence>
<dbReference type="Proteomes" id="UP000750197">
    <property type="component" value="Unassembled WGS sequence"/>
</dbReference>
<accession>A0A8J8CFN8</accession>
<dbReference type="InterPro" id="IPR038723">
    <property type="entry name" value="ArnR1-like_HTH"/>
</dbReference>